<dbReference type="Pfam" id="PF13181">
    <property type="entry name" value="TPR_8"/>
    <property type="match status" value="1"/>
</dbReference>
<protein>
    <submittedName>
        <fullName evidence="2">Sulfotransferase</fullName>
    </submittedName>
</protein>
<dbReference type="PANTHER" id="PTHR12788">
    <property type="entry name" value="PROTEIN-TYROSINE SULFOTRANSFERASE 2"/>
    <property type="match status" value="1"/>
</dbReference>
<dbReference type="KEGG" id="osu:NT6N_16510"/>
<dbReference type="SUPFAM" id="SSF52540">
    <property type="entry name" value="P-loop containing nucleoside triphosphate hydrolases"/>
    <property type="match status" value="1"/>
</dbReference>
<evidence type="ECO:0000313" key="2">
    <source>
        <dbReference type="EMBL" id="BDS06611.1"/>
    </source>
</evidence>
<gene>
    <name evidence="2" type="ORF">NT6N_16510</name>
</gene>
<dbReference type="InterPro" id="IPR026634">
    <property type="entry name" value="TPST-like"/>
</dbReference>
<dbReference type="SMART" id="SM00028">
    <property type="entry name" value="TPR"/>
    <property type="match status" value="4"/>
</dbReference>
<organism evidence="2">
    <name type="scientific">Oceaniferula spumae</name>
    <dbReference type="NCBI Taxonomy" id="2979115"/>
    <lineage>
        <taxon>Bacteria</taxon>
        <taxon>Pseudomonadati</taxon>
        <taxon>Verrucomicrobiota</taxon>
        <taxon>Verrucomicrobiia</taxon>
        <taxon>Verrucomicrobiales</taxon>
        <taxon>Verrucomicrobiaceae</taxon>
        <taxon>Oceaniferula</taxon>
    </lineage>
</organism>
<dbReference type="GO" id="GO:0008476">
    <property type="term" value="F:protein-tyrosine sulfotransferase activity"/>
    <property type="evidence" value="ECO:0007669"/>
    <property type="project" value="InterPro"/>
</dbReference>
<dbReference type="EMBL" id="AP026866">
    <property type="protein sequence ID" value="BDS06611.1"/>
    <property type="molecule type" value="Genomic_DNA"/>
</dbReference>
<dbReference type="PANTHER" id="PTHR12788:SF10">
    <property type="entry name" value="PROTEIN-TYROSINE SULFOTRANSFERASE"/>
    <property type="match status" value="1"/>
</dbReference>
<sequence>MATSLKQLTDHNLLVAAFAAAQTNQHELAIKHFKEAVRRDPGDPFAYLEMGKCYHAIEYPDQSRACLEKVSGFAETDPSLLIPLAAAYQVARDYPRAIDAMRRAVHEPALQPVALIRQAELLELSNQLDDAEEVLDQVAEANRIPAYFSISAKLYRRRGEFDKARSILEELIAATDPTQSDFLASLQYELALIYDKLGDYSTAYKTLKDAKSHHMKSDAYKISERGRRGAVRILTGLCRKIEPETLSDWAGQQSAPTLHDRQPCFLLGHPRSGTTLIEQALDAHPDVVSADETSIFHNTAWMPVALDYGKQGESDLTNFLDSMSPNYVRKLRKNYRQHWLRAIGRKTRKNKVWLDKNPALTTRLGVIARLFPDARIIFALRDPRDVILSSFMQPVGINDWSINWLTLEETVDYYCFAMQMWLDIREKISNPWMEVRYEDVVGDFEGEARRVTSHLGLEWNPAQLDIQSHVRSKVVFSPTYSDVTQPIYQSSIKRWENYREQLAPFEEKLAPYVQQFGY</sequence>
<dbReference type="InterPro" id="IPR027417">
    <property type="entry name" value="P-loop_NTPase"/>
</dbReference>
<reference evidence="2" key="1">
    <citation type="submission" date="2024-07" db="EMBL/GenBank/DDBJ databases">
        <title>Complete genome sequence of Verrucomicrobiaceae bacterium NT6N.</title>
        <authorList>
            <person name="Huang C."/>
            <person name="Takami H."/>
            <person name="Hamasaki K."/>
        </authorList>
    </citation>
    <scope>NUCLEOTIDE SEQUENCE</scope>
    <source>
        <strain evidence="2">NT6N</strain>
    </source>
</reference>
<dbReference type="InterPro" id="IPR019734">
    <property type="entry name" value="TPR_rpt"/>
</dbReference>
<dbReference type="Pfam" id="PF13176">
    <property type="entry name" value="TPR_7"/>
    <property type="match status" value="1"/>
</dbReference>
<proteinExistence type="predicted"/>
<dbReference type="Pfam" id="PF13469">
    <property type="entry name" value="Sulfotransfer_3"/>
    <property type="match status" value="1"/>
</dbReference>
<evidence type="ECO:0000256" key="1">
    <source>
        <dbReference type="ARBA" id="ARBA00022679"/>
    </source>
</evidence>
<dbReference type="SUPFAM" id="SSF48452">
    <property type="entry name" value="TPR-like"/>
    <property type="match status" value="1"/>
</dbReference>
<dbReference type="Pfam" id="PF13429">
    <property type="entry name" value="TPR_15"/>
    <property type="match status" value="1"/>
</dbReference>
<dbReference type="InterPro" id="IPR011990">
    <property type="entry name" value="TPR-like_helical_dom_sf"/>
</dbReference>
<keyword evidence="1" id="KW-0808">Transferase</keyword>
<name>A0AAT9FKT9_9BACT</name>
<dbReference type="Gene3D" id="3.40.50.300">
    <property type="entry name" value="P-loop containing nucleotide triphosphate hydrolases"/>
    <property type="match status" value="1"/>
</dbReference>
<dbReference type="Gene3D" id="1.25.40.10">
    <property type="entry name" value="Tetratricopeptide repeat domain"/>
    <property type="match status" value="1"/>
</dbReference>
<accession>A0AAT9FKT9</accession>
<dbReference type="AlphaFoldDB" id="A0AAT9FKT9"/>